<reference evidence="1" key="1">
    <citation type="journal article" date="2015" name="Nature">
        <title>Complex archaea that bridge the gap between prokaryotes and eukaryotes.</title>
        <authorList>
            <person name="Spang A."/>
            <person name="Saw J.H."/>
            <person name="Jorgensen S.L."/>
            <person name="Zaremba-Niedzwiedzka K."/>
            <person name="Martijn J."/>
            <person name="Lind A.E."/>
            <person name="van Eijk R."/>
            <person name="Schleper C."/>
            <person name="Guy L."/>
            <person name="Ettema T.J."/>
        </authorList>
    </citation>
    <scope>NUCLEOTIDE SEQUENCE</scope>
</reference>
<organism evidence="1">
    <name type="scientific">marine sediment metagenome</name>
    <dbReference type="NCBI Taxonomy" id="412755"/>
    <lineage>
        <taxon>unclassified sequences</taxon>
        <taxon>metagenomes</taxon>
        <taxon>ecological metagenomes</taxon>
    </lineage>
</organism>
<accession>A0A0F9HB92</accession>
<dbReference type="AlphaFoldDB" id="A0A0F9HB92"/>
<gene>
    <name evidence="1" type="ORF">LCGC14_2019460</name>
</gene>
<comment type="caution">
    <text evidence="1">The sequence shown here is derived from an EMBL/GenBank/DDBJ whole genome shotgun (WGS) entry which is preliminary data.</text>
</comment>
<sequence length="32" mass="3752">MWTQEILTVPPESTAQKLLHRLKNGITTYLIR</sequence>
<evidence type="ECO:0000313" key="1">
    <source>
        <dbReference type="EMBL" id="KKL78975.1"/>
    </source>
</evidence>
<proteinExistence type="predicted"/>
<name>A0A0F9HB92_9ZZZZ</name>
<feature type="non-terminal residue" evidence="1">
    <location>
        <position position="32"/>
    </location>
</feature>
<protein>
    <submittedName>
        <fullName evidence="1">Uncharacterized protein</fullName>
    </submittedName>
</protein>
<dbReference type="EMBL" id="LAZR01023301">
    <property type="protein sequence ID" value="KKL78975.1"/>
    <property type="molecule type" value="Genomic_DNA"/>
</dbReference>